<protein>
    <submittedName>
        <fullName evidence="1">Uncharacterized protein</fullName>
    </submittedName>
</protein>
<dbReference type="RefSeq" id="WP_257742612.1">
    <property type="nucleotide sequence ID" value="NZ_CP096115.1"/>
</dbReference>
<evidence type="ECO:0000313" key="2">
    <source>
        <dbReference type="Proteomes" id="UP001060368"/>
    </source>
</evidence>
<dbReference type="EMBL" id="CP096115">
    <property type="protein sequence ID" value="UUX92464.1"/>
    <property type="molecule type" value="Genomic_DNA"/>
</dbReference>
<gene>
    <name evidence="1" type="ORF">L6E24_14170</name>
</gene>
<dbReference type="AlphaFoldDB" id="A0A9E7PLQ2"/>
<name>A0A9E7PLQ2_9EURY</name>
<dbReference type="GeneID" id="74308873"/>
<keyword evidence="2" id="KW-1185">Reference proteome</keyword>
<proteinExistence type="predicted"/>
<dbReference type="Proteomes" id="UP001060368">
    <property type="component" value="Chromosome"/>
</dbReference>
<accession>A0A9E7PLQ2</accession>
<dbReference type="KEGG" id="mend:L6E24_14170"/>
<organism evidence="1 2">
    <name type="scientific">Methanoplanus endosymbiosus</name>
    <dbReference type="NCBI Taxonomy" id="33865"/>
    <lineage>
        <taxon>Archaea</taxon>
        <taxon>Methanobacteriati</taxon>
        <taxon>Methanobacteriota</taxon>
        <taxon>Stenosarchaea group</taxon>
        <taxon>Methanomicrobia</taxon>
        <taxon>Methanomicrobiales</taxon>
        <taxon>Methanomicrobiaceae</taxon>
        <taxon>Methanoplanus</taxon>
    </lineage>
</organism>
<sequence>MTEAVKIEIIGFSDSSCGPFPCDGDRTCELEKCAPSENLVKAYEALKERLEHIYGGNITMKLTLLDDGVPEDIIMLIEEHHPPIPIVMVNGNLTPLGRISLPLIREEITKYL</sequence>
<evidence type="ECO:0000313" key="1">
    <source>
        <dbReference type="EMBL" id="UUX92464.1"/>
    </source>
</evidence>
<reference evidence="1" key="1">
    <citation type="submission" date="2022-04" db="EMBL/GenBank/DDBJ databases">
        <title>Complete genome of Methanoplanus endosymbiosus DSM 3599.</title>
        <authorList>
            <person name="Chen S.-C."/>
            <person name="You Y.-T."/>
            <person name="Zhou Y.-Z."/>
            <person name="Lai M.-C."/>
        </authorList>
    </citation>
    <scope>NUCLEOTIDE SEQUENCE</scope>
    <source>
        <strain evidence="1">DSM 3599</strain>
    </source>
</reference>